<dbReference type="EMBL" id="JAIXMP010000032">
    <property type="protein sequence ID" value="KAI9250555.1"/>
    <property type="molecule type" value="Genomic_DNA"/>
</dbReference>
<dbReference type="PANTHER" id="PTHR47934">
    <property type="entry name" value="PENTATRICOPEPTIDE REPEAT-CONTAINING PROTEIN PET309, MITOCHONDRIAL"/>
    <property type="match status" value="1"/>
</dbReference>
<keyword evidence="3" id="KW-1185">Reference proteome</keyword>
<evidence type="ECO:0000313" key="3">
    <source>
        <dbReference type="Proteomes" id="UP001209540"/>
    </source>
</evidence>
<reference evidence="2" key="1">
    <citation type="journal article" date="2022" name="IScience">
        <title>Evolution of zygomycete secretomes and the origins of terrestrial fungal ecologies.</title>
        <authorList>
            <person name="Chang Y."/>
            <person name="Wang Y."/>
            <person name="Mondo S."/>
            <person name="Ahrendt S."/>
            <person name="Andreopoulos W."/>
            <person name="Barry K."/>
            <person name="Beard J."/>
            <person name="Benny G.L."/>
            <person name="Blankenship S."/>
            <person name="Bonito G."/>
            <person name="Cuomo C."/>
            <person name="Desiro A."/>
            <person name="Gervers K.A."/>
            <person name="Hundley H."/>
            <person name="Kuo A."/>
            <person name="LaButti K."/>
            <person name="Lang B.F."/>
            <person name="Lipzen A."/>
            <person name="O'Donnell K."/>
            <person name="Pangilinan J."/>
            <person name="Reynolds N."/>
            <person name="Sandor L."/>
            <person name="Smith M.E."/>
            <person name="Tsang A."/>
            <person name="Grigoriev I.V."/>
            <person name="Stajich J.E."/>
            <person name="Spatafora J.W."/>
        </authorList>
    </citation>
    <scope>NUCLEOTIDE SEQUENCE</scope>
    <source>
        <strain evidence="2">RSA 2281</strain>
    </source>
</reference>
<dbReference type="PANTHER" id="PTHR47934:SF6">
    <property type="entry name" value="MITOCHONDRIAL GROUP I INTRON SPLICING FACTOR CCM1-RELATED"/>
    <property type="match status" value="1"/>
</dbReference>
<reference evidence="2" key="2">
    <citation type="submission" date="2023-02" db="EMBL/GenBank/DDBJ databases">
        <authorList>
            <consortium name="DOE Joint Genome Institute"/>
            <person name="Mondo S.J."/>
            <person name="Chang Y."/>
            <person name="Wang Y."/>
            <person name="Ahrendt S."/>
            <person name="Andreopoulos W."/>
            <person name="Barry K."/>
            <person name="Beard J."/>
            <person name="Benny G.L."/>
            <person name="Blankenship S."/>
            <person name="Bonito G."/>
            <person name="Cuomo C."/>
            <person name="Desiro A."/>
            <person name="Gervers K.A."/>
            <person name="Hundley H."/>
            <person name="Kuo A."/>
            <person name="LaButti K."/>
            <person name="Lang B.F."/>
            <person name="Lipzen A."/>
            <person name="O'Donnell K."/>
            <person name="Pangilinan J."/>
            <person name="Reynolds N."/>
            <person name="Sandor L."/>
            <person name="Smith M.W."/>
            <person name="Tsang A."/>
            <person name="Grigoriev I.V."/>
            <person name="Stajich J.E."/>
            <person name="Spatafora J.W."/>
        </authorList>
    </citation>
    <scope>NUCLEOTIDE SEQUENCE</scope>
    <source>
        <strain evidence="2">RSA 2281</strain>
    </source>
</reference>
<dbReference type="InterPro" id="IPR051114">
    <property type="entry name" value="Mito_RNA_Proc_CCM1"/>
</dbReference>
<dbReference type="Pfam" id="PF01535">
    <property type="entry name" value="PPR"/>
    <property type="match status" value="2"/>
</dbReference>
<dbReference type="GO" id="GO:0006396">
    <property type="term" value="P:RNA processing"/>
    <property type="evidence" value="ECO:0007669"/>
    <property type="project" value="TreeGrafter"/>
</dbReference>
<protein>
    <submittedName>
        <fullName evidence="2">Uncharacterized protein</fullName>
    </submittedName>
</protein>
<dbReference type="GO" id="GO:0007005">
    <property type="term" value="P:mitochondrion organization"/>
    <property type="evidence" value="ECO:0007669"/>
    <property type="project" value="TreeGrafter"/>
</dbReference>
<feature type="region of interest" description="Disordered" evidence="1">
    <location>
        <begin position="380"/>
        <end position="404"/>
    </location>
</feature>
<evidence type="ECO:0000313" key="2">
    <source>
        <dbReference type="EMBL" id="KAI9250555.1"/>
    </source>
</evidence>
<accession>A0AAD5K278</accession>
<sequence>MSSLRFSQRICIQRGQLLIRMRNNNSNQCARFGTSRRSWFFRRFLSPKEEQNLYLGLTSAFRRKLDIQSNESTKSYSNIIEHVILTSNTSSSSSNTHDPKKTKVIPTLDQLDNLKQSLDTATDKATLHRLKQELDQYQLNSVALYNRLIRSYIRAGFLDQAEQVFANLRHLMPTTRTFTYLIQANVKAGHMEKAKTYVEKMQYLDLRLRTAFDCQVMLKYHVQADQAHAVDILWRHIVQHVDTIKPGWSLYTMYMERILAQQQHSTTAIANLANVVQGAVQLLEHKPTAHQARIVTQAAEALSTSHPVIADRAMLLVARTTPKLVRKEVVDPILNTYLNNGQILKAAALYYFLRKAYVPNESIGYTETLSKLETALKQQDASSSSSSPGQHILSTTELSPSYYH</sequence>
<comment type="caution">
    <text evidence="2">The sequence shown here is derived from an EMBL/GenBank/DDBJ whole genome shotgun (WGS) entry which is preliminary data.</text>
</comment>
<evidence type="ECO:0000256" key="1">
    <source>
        <dbReference type="SAM" id="MobiDB-lite"/>
    </source>
</evidence>
<dbReference type="AlphaFoldDB" id="A0AAD5K278"/>
<dbReference type="Gene3D" id="1.25.40.10">
    <property type="entry name" value="Tetratricopeptide repeat domain"/>
    <property type="match status" value="1"/>
</dbReference>
<name>A0AAD5K278_9FUNG</name>
<organism evidence="2 3">
    <name type="scientific">Phascolomyces articulosus</name>
    <dbReference type="NCBI Taxonomy" id="60185"/>
    <lineage>
        <taxon>Eukaryota</taxon>
        <taxon>Fungi</taxon>
        <taxon>Fungi incertae sedis</taxon>
        <taxon>Mucoromycota</taxon>
        <taxon>Mucoromycotina</taxon>
        <taxon>Mucoromycetes</taxon>
        <taxon>Mucorales</taxon>
        <taxon>Lichtheimiaceae</taxon>
        <taxon>Phascolomyces</taxon>
    </lineage>
</organism>
<dbReference type="Proteomes" id="UP001209540">
    <property type="component" value="Unassembled WGS sequence"/>
</dbReference>
<dbReference type="GO" id="GO:0003729">
    <property type="term" value="F:mRNA binding"/>
    <property type="evidence" value="ECO:0007669"/>
    <property type="project" value="TreeGrafter"/>
</dbReference>
<feature type="compositionally biased region" description="Polar residues" evidence="1">
    <location>
        <begin position="388"/>
        <end position="404"/>
    </location>
</feature>
<gene>
    <name evidence="2" type="ORF">BDA99DRAFT_210393</name>
</gene>
<dbReference type="GO" id="GO:0005739">
    <property type="term" value="C:mitochondrion"/>
    <property type="evidence" value="ECO:0007669"/>
    <property type="project" value="TreeGrafter"/>
</dbReference>
<dbReference type="InterPro" id="IPR002885">
    <property type="entry name" value="PPR_rpt"/>
</dbReference>
<proteinExistence type="predicted"/>
<dbReference type="InterPro" id="IPR011990">
    <property type="entry name" value="TPR-like_helical_dom_sf"/>
</dbReference>